<feature type="chain" id="PRO_5030029749" description="Auto-transporter adhesin head GIN domain-containing protein" evidence="1">
    <location>
        <begin position="20"/>
        <end position="235"/>
    </location>
</feature>
<feature type="signal peptide" evidence="1">
    <location>
        <begin position="1"/>
        <end position="19"/>
    </location>
</feature>
<dbReference type="STRING" id="501024.RTCCBAU85039_4016"/>
<dbReference type="RefSeq" id="WP_072378030.1">
    <property type="nucleotide sequence ID" value="NZ_FNXB01000022.1"/>
</dbReference>
<evidence type="ECO:0008006" key="6">
    <source>
        <dbReference type="Google" id="ProtNLM"/>
    </source>
</evidence>
<dbReference type="EMBL" id="FOCV01000020">
    <property type="protein sequence ID" value="SEO61572.1"/>
    <property type="molecule type" value="Genomic_DNA"/>
</dbReference>
<reference evidence="3 5" key="3">
    <citation type="submission" date="2016-10" db="EMBL/GenBank/DDBJ databases">
        <authorList>
            <person name="Varghese N."/>
            <person name="Submissions S."/>
        </authorList>
    </citation>
    <scope>NUCLEOTIDE SEQUENCE [LARGE SCALE GENOMIC DNA]</scope>
    <source>
        <strain evidence="3 5">CGMCC 1.7071</strain>
    </source>
</reference>
<proteinExistence type="predicted"/>
<dbReference type="OrthoDB" id="7341910at2"/>
<protein>
    <recommendedName>
        <fullName evidence="6">Auto-transporter adhesin head GIN domain-containing protein</fullName>
    </recommendedName>
</protein>
<keyword evidence="1" id="KW-0732">Signal</keyword>
<dbReference type="AlphaFoldDB" id="A0A1H8R597"/>
<organism evidence="2 4">
    <name type="scientific">Rhizobium tibeticum</name>
    <dbReference type="NCBI Taxonomy" id="501024"/>
    <lineage>
        <taxon>Bacteria</taxon>
        <taxon>Pseudomonadati</taxon>
        <taxon>Pseudomonadota</taxon>
        <taxon>Alphaproteobacteria</taxon>
        <taxon>Hyphomicrobiales</taxon>
        <taxon>Rhizobiaceae</taxon>
        <taxon>Rhizobium/Agrobacterium group</taxon>
        <taxon>Rhizobium</taxon>
    </lineage>
</organism>
<evidence type="ECO:0000313" key="5">
    <source>
        <dbReference type="Proteomes" id="UP000198939"/>
    </source>
</evidence>
<evidence type="ECO:0000313" key="4">
    <source>
        <dbReference type="Proteomes" id="UP000183063"/>
    </source>
</evidence>
<dbReference type="EMBL" id="FNXB01000022">
    <property type="protein sequence ID" value="SEI05287.1"/>
    <property type="molecule type" value="Genomic_DNA"/>
</dbReference>
<evidence type="ECO:0000313" key="2">
    <source>
        <dbReference type="EMBL" id="SEI05287.1"/>
    </source>
</evidence>
<name>A0A1H8R597_9HYPH</name>
<accession>A0A1H8R597</accession>
<reference evidence="2" key="2">
    <citation type="submission" date="2016-10" db="EMBL/GenBank/DDBJ databases">
        <authorList>
            <person name="de Groot N.N."/>
        </authorList>
    </citation>
    <scope>NUCLEOTIDE SEQUENCE [LARGE SCALE GENOMIC DNA]</scope>
    <source>
        <strain evidence="2">CCBAU85039</strain>
    </source>
</reference>
<sequence length="235" mass="25596">MTLILFIPAFILTLACAFADVRTPGEALDISSVRSVVISGDASDIRLTTTNTEPYRANTSARRSGWFSSWYSSWFFNGCRDRSAMRIDRTVLKIEVMQTSWTDLSDCAPEVSANLLPGAIVRIDQQAVRARLDGDFASVAISSKAADITFDGHATGIDILGAAVRARLRYDTIRHDETVSINAQSLQADLDFGSGVPVDYSVIAKASYVDSLEASVQGARPRVSIKGDFVHARIR</sequence>
<keyword evidence="5" id="KW-1185">Reference proteome</keyword>
<dbReference type="Proteomes" id="UP000183063">
    <property type="component" value="Unassembled WGS sequence"/>
</dbReference>
<gene>
    <name evidence="2" type="ORF">RTCCBAU85039_4016</name>
    <name evidence="3" type="ORF">SAMN05216228_1020125</name>
</gene>
<reference evidence="4" key="1">
    <citation type="submission" date="2016-10" db="EMBL/GenBank/DDBJ databases">
        <authorList>
            <person name="Wibberg D."/>
        </authorList>
    </citation>
    <scope>NUCLEOTIDE SEQUENCE [LARGE SCALE GENOMIC DNA]</scope>
</reference>
<dbReference type="Proteomes" id="UP000198939">
    <property type="component" value="Unassembled WGS sequence"/>
</dbReference>
<evidence type="ECO:0000313" key="3">
    <source>
        <dbReference type="EMBL" id="SEO61572.1"/>
    </source>
</evidence>
<evidence type="ECO:0000256" key="1">
    <source>
        <dbReference type="SAM" id="SignalP"/>
    </source>
</evidence>